<dbReference type="PROSITE" id="PS51318">
    <property type="entry name" value="TAT"/>
    <property type="match status" value="1"/>
</dbReference>
<evidence type="ECO:0000313" key="5">
    <source>
        <dbReference type="Proteomes" id="UP000437736"/>
    </source>
</evidence>
<proteinExistence type="inferred from homology"/>
<comment type="similarity">
    <text evidence="1">Belongs to the bacterial solute-binding protein 1 family. WtpA subfamily.</text>
</comment>
<feature type="compositionally biased region" description="Gly residues" evidence="2">
    <location>
        <begin position="51"/>
        <end position="75"/>
    </location>
</feature>
<protein>
    <recommendedName>
        <fullName evidence="6">ABC transporter substrate-binding protein</fullName>
    </recommendedName>
</protein>
<dbReference type="Gene3D" id="3.40.190.10">
    <property type="entry name" value="Periplasmic binding protein-like II"/>
    <property type="match status" value="1"/>
</dbReference>
<dbReference type="EMBL" id="WJHE01000684">
    <property type="protein sequence ID" value="MST33668.1"/>
    <property type="molecule type" value="Genomic_DNA"/>
</dbReference>
<evidence type="ECO:0000313" key="4">
    <source>
        <dbReference type="EMBL" id="MST33668.1"/>
    </source>
</evidence>
<feature type="region of interest" description="Disordered" evidence="2">
    <location>
        <begin position="38"/>
        <end position="78"/>
    </location>
</feature>
<accession>A0ABW9QZ18</accession>
<feature type="non-terminal residue" evidence="4">
    <location>
        <position position="266"/>
    </location>
</feature>
<evidence type="ECO:0008006" key="6">
    <source>
        <dbReference type="Google" id="ProtNLM"/>
    </source>
</evidence>
<name>A0ABW9QZ18_9ACTN</name>
<dbReference type="Proteomes" id="UP000437736">
    <property type="component" value="Unassembled WGS sequence"/>
</dbReference>
<dbReference type="Pfam" id="PF13531">
    <property type="entry name" value="SBP_bac_11"/>
    <property type="match status" value="1"/>
</dbReference>
<evidence type="ECO:0000256" key="2">
    <source>
        <dbReference type="SAM" id="MobiDB-lite"/>
    </source>
</evidence>
<gene>
    <name evidence="4" type="ORF">GHK86_13190</name>
</gene>
<reference evidence="4 5" key="1">
    <citation type="submission" date="2019-11" db="EMBL/GenBank/DDBJ databases">
        <title>Acidiferrimicrobium australis gen. nov., sp. nov., an acidophilic and obligately heterotrophic, member of the Actinobacteria that catalyses dissimilatory oxido- reduction of iron isolated from metal-rich acidic water in Chile.</title>
        <authorList>
            <person name="Gonzalez D."/>
            <person name="Huber K."/>
            <person name="Hedrich S."/>
            <person name="Rojas-Villalobos C."/>
            <person name="Quatrini R."/>
            <person name="Dinamarca M.A."/>
            <person name="Schwarz A."/>
            <person name="Canales C."/>
            <person name="Nancucheo I."/>
        </authorList>
    </citation>
    <scope>NUCLEOTIDE SEQUENCE [LARGE SCALE GENOMIC DNA]</scope>
    <source>
        <strain evidence="4 5">USS-CCA1</strain>
    </source>
</reference>
<organism evidence="4 5">
    <name type="scientific">Acidiferrimicrobium australe</name>
    <dbReference type="NCBI Taxonomy" id="2664430"/>
    <lineage>
        <taxon>Bacteria</taxon>
        <taxon>Bacillati</taxon>
        <taxon>Actinomycetota</taxon>
        <taxon>Acidimicrobiia</taxon>
        <taxon>Acidimicrobiales</taxon>
        <taxon>Acidimicrobiaceae</taxon>
        <taxon>Acidiferrimicrobium</taxon>
    </lineage>
</organism>
<dbReference type="PANTHER" id="PTHR30632:SF16">
    <property type="entry name" value="MOLYBDATE_TUNGSTATE-BINDING PROTEIN WTPA"/>
    <property type="match status" value="1"/>
</dbReference>
<dbReference type="SUPFAM" id="SSF53850">
    <property type="entry name" value="Periplasmic binding protein-like II"/>
    <property type="match status" value="1"/>
</dbReference>
<keyword evidence="3" id="KW-0732">Signal</keyword>
<dbReference type="PROSITE" id="PS51257">
    <property type="entry name" value="PROKAR_LIPOPROTEIN"/>
    <property type="match status" value="1"/>
</dbReference>
<dbReference type="InterPro" id="IPR050682">
    <property type="entry name" value="ModA/WtpA"/>
</dbReference>
<dbReference type="InterPro" id="IPR006311">
    <property type="entry name" value="TAT_signal"/>
</dbReference>
<feature type="signal peptide" evidence="3">
    <location>
        <begin position="1"/>
        <end position="38"/>
    </location>
</feature>
<evidence type="ECO:0000256" key="1">
    <source>
        <dbReference type="ARBA" id="ARBA00009438"/>
    </source>
</evidence>
<evidence type="ECO:0000256" key="3">
    <source>
        <dbReference type="SAM" id="SignalP"/>
    </source>
</evidence>
<dbReference type="PANTHER" id="PTHR30632">
    <property type="entry name" value="MOLYBDATE-BINDING PERIPLASMIC PROTEIN"/>
    <property type="match status" value="1"/>
</dbReference>
<feature type="chain" id="PRO_5046284508" description="ABC transporter substrate-binding protein" evidence="3">
    <location>
        <begin position="39"/>
        <end position="266"/>
    </location>
</feature>
<sequence>MPSRTPPARRRRGVPSLLALAAAGALLAGCAGSAPVDAGNSAAGNSPVTASGGGASAGGTSGSTSGGGTGGGGATHHGNVDVLSAGSLETILTKTVGPAFHRATGYTLVDTSGGSSSLAAEIKGKTQVADVFVSASPAVDATLEGAANGGWVSWYATFAKSPLVLEYYPRSRFARALRTRPWYDVITDKGFRLGRTNPAQDPGGVLDAEALDRTASSRHLPALAAIAKDPSTEYAETALPGEVQSGQLDAAFAYLADANSTGLPHV</sequence>
<comment type="caution">
    <text evidence="4">The sequence shown here is derived from an EMBL/GenBank/DDBJ whole genome shotgun (WGS) entry which is preliminary data.</text>
</comment>
<keyword evidence="5" id="KW-1185">Reference proteome</keyword>